<evidence type="ECO:0000313" key="2">
    <source>
        <dbReference type="Proteomes" id="UP000828048"/>
    </source>
</evidence>
<proteinExistence type="predicted"/>
<dbReference type="EMBL" id="CM037158">
    <property type="protein sequence ID" value="KAH7853057.1"/>
    <property type="molecule type" value="Genomic_DNA"/>
</dbReference>
<accession>A0ACB7YHB4</accession>
<comment type="caution">
    <text evidence="1">The sequence shown here is derived from an EMBL/GenBank/DDBJ whole genome shotgun (WGS) entry which is preliminary data.</text>
</comment>
<name>A0ACB7YHB4_9ERIC</name>
<evidence type="ECO:0000313" key="1">
    <source>
        <dbReference type="EMBL" id="KAH7853057.1"/>
    </source>
</evidence>
<gene>
    <name evidence="1" type="ORF">Vadar_032708</name>
</gene>
<keyword evidence="2" id="KW-1185">Reference proteome</keyword>
<sequence>MICLLNGGHESSLWTLMLIFYTCIWIPFLQIKIALQEILGISMVYKFFRPRDVVCHDEGIMWLADLTVSRFEDLDYPKKTSNNNDNRVDDDCVHGDLMCSVCLVEFEREDTVSQLPRCGHVFHEECIQSWLDRNHFTCPLCRSLFLHTLNPKP</sequence>
<reference evidence="1 2" key="1">
    <citation type="journal article" date="2021" name="Hortic Res">
        <title>High-quality reference genome and annotation aids understanding of berry development for evergreen blueberry (Vaccinium darrowii).</title>
        <authorList>
            <person name="Yu J."/>
            <person name="Hulse-Kemp A.M."/>
            <person name="Babiker E."/>
            <person name="Staton M."/>
        </authorList>
    </citation>
    <scope>NUCLEOTIDE SEQUENCE [LARGE SCALE GENOMIC DNA]</scope>
    <source>
        <strain evidence="2">cv. NJ 8807/NJ 8810</strain>
        <tissue evidence="1">Young leaf</tissue>
    </source>
</reference>
<protein>
    <submittedName>
        <fullName evidence="1">Uncharacterized protein</fullName>
    </submittedName>
</protein>
<dbReference type="Proteomes" id="UP000828048">
    <property type="component" value="Chromosome 8"/>
</dbReference>
<organism evidence="1 2">
    <name type="scientific">Vaccinium darrowii</name>
    <dbReference type="NCBI Taxonomy" id="229202"/>
    <lineage>
        <taxon>Eukaryota</taxon>
        <taxon>Viridiplantae</taxon>
        <taxon>Streptophyta</taxon>
        <taxon>Embryophyta</taxon>
        <taxon>Tracheophyta</taxon>
        <taxon>Spermatophyta</taxon>
        <taxon>Magnoliopsida</taxon>
        <taxon>eudicotyledons</taxon>
        <taxon>Gunneridae</taxon>
        <taxon>Pentapetalae</taxon>
        <taxon>asterids</taxon>
        <taxon>Ericales</taxon>
        <taxon>Ericaceae</taxon>
        <taxon>Vaccinioideae</taxon>
        <taxon>Vaccinieae</taxon>
        <taxon>Vaccinium</taxon>
    </lineage>
</organism>